<dbReference type="InterPro" id="IPR047664">
    <property type="entry name" value="SWEET"/>
</dbReference>
<feature type="transmembrane region" description="Helical" evidence="11">
    <location>
        <begin position="192"/>
        <end position="214"/>
    </location>
</feature>
<evidence type="ECO:0000256" key="8">
    <source>
        <dbReference type="ARBA" id="ARBA00022989"/>
    </source>
</evidence>
<proteinExistence type="inferred from homology"/>
<keyword evidence="5 11" id="KW-0762">Sugar transport</keyword>
<dbReference type="PANTHER" id="PTHR10791:SF130">
    <property type="entry name" value="BIDIRECTIONAL SUGAR TRANSPORTER SWEET6-RELATED"/>
    <property type="match status" value="1"/>
</dbReference>
<comment type="function">
    <text evidence="11">Mediates both low-affinity uptake and efflux of sugar across the membrane.</text>
</comment>
<evidence type="ECO:0000256" key="1">
    <source>
        <dbReference type="ARBA" id="ARBA00004651"/>
    </source>
</evidence>
<dbReference type="InterPro" id="IPR004316">
    <property type="entry name" value="SWEET_rpt"/>
</dbReference>
<dbReference type="GO" id="GO:0051119">
    <property type="term" value="F:sugar transmembrane transporter activity"/>
    <property type="evidence" value="ECO:0007669"/>
    <property type="project" value="InterPro"/>
</dbReference>
<keyword evidence="6 11" id="KW-0812">Transmembrane</keyword>
<evidence type="ECO:0000256" key="3">
    <source>
        <dbReference type="ARBA" id="ARBA00022448"/>
    </source>
</evidence>
<dbReference type="Gene3D" id="1.20.1280.290">
    <property type="match status" value="2"/>
</dbReference>
<evidence type="ECO:0000256" key="10">
    <source>
        <dbReference type="ARBA" id="ARBA00038715"/>
    </source>
</evidence>
<protein>
    <recommendedName>
        <fullName evidence="11">Bidirectional sugar transporter SWEET</fullName>
    </recommendedName>
</protein>
<dbReference type="Pfam" id="PF03083">
    <property type="entry name" value="MtN3_slv"/>
    <property type="match status" value="2"/>
</dbReference>
<keyword evidence="7" id="KW-0677">Repeat</keyword>
<dbReference type="FunFam" id="1.20.1280.290:FF:000001">
    <property type="entry name" value="Bidirectional sugar transporter SWEET"/>
    <property type="match status" value="1"/>
</dbReference>
<name>A0A7I8LJG9_SPIIN</name>
<keyword evidence="8 11" id="KW-1133">Transmembrane helix</keyword>
<dbReference type="GO" id="GO:0005886">
    <property type="term" value="C:plasma membrane"/>
    <property type="evidence" value="ECO:0007669"/>
    <property type="project" value="UniProtKB-SubCell"/>
</dbReference>
<evidence type="ECO:0000256" key="6">
    <source>
        <dbReference type="ARBA" id="ARBA00022692"/>
    </source>
</evidence>
<evidence type="ECO:0000256" key="7">
    <source>
        <dbReference type="ARBA" id="ARBA00022737"/>
    </source>
</evidence>
<feature type="region of interest" description="Disordered" evidence="12">
    <location>
        <begin position="224"/>
        <end position="262"/>
    </location>
</feature>
<comment type="subunit">
    <text evidence="10">Forms homooligomers and/or heterooligomers.</text>
</comment>
<accession>A0A7I8LJG9</accession>
<keyword evidence="3 11" id="KW-0813">Transport</keyword>
<evidence type="ECO:0000256" key="2">
    <source>
        <dbReference type="ARBA" id="ARBA00007809"/>
    </source>
</evidence>
<evidence type="ECO:0000313" key="13">
    <source>
        <dbReference type="EMBL" id="CAA7410187.1"/>
    </source>
</evidence>
<reference evidence="13" key="1">
    <citation type="submission" date="2020-02" db="EMBL/GenBank/DDBJ databases">
        <authorList>
            <person name="Scholz U."/>
            <person name="Mascher M."/>
            <person name="Fiebig A."/>
        </authorList>
    </citation>
    <scope>NUCLEOTIDE SEQUENCE</scope>
</reference>
<dbReference type="EMBL" id="LR746280">
    <property type="protein sequence ID" value="CAA7410187.1"/>
    <property type="molecule type" value="Genomic_DNA"/>
</dbReference>
<organism evidence="13 14">
    <name type="scientific">Spirodela intermedia</name>
    <name type="common">Intermediate duckweed</name>
    <dbReference type="NCBI Taxonomy" id="51605"/>
    <lineage>
        <taxon>Eukaryota</taxon>
        <taxon>Viridiplantae</taxon>
        <taxon>Streptophyta</taxon>
        <taxon>Embryophyta</taxon>
        <taxon>Tracheophyta</taxon>
        <taxon>Spermatophyta</taxon>
        <taxon>Magnoliopsida</taxon>
        <taxon>Liliopsida</taxon>
        <taxon>Araceae</taxon>
        <taxon>Lemnoideae</taxon>
        <taxon>Spirodela</taxon>
    </lineage>
</organism>
<feature type="transmembrane region" description="Helical" evidence="11">
    <location>
        <begin position="45"/>
        <end position="63"/>
    </location>
</feature>
<feature type="transmembrane region" description="Helical" evidence="11">
    <location>
        <begin position="12"/>
        <end position="33"/>
    </location>
</feature>
<evidence type="ECO:0000256" key="11">
    <source>
        <dbReference type="RuleBase" id="RU910715"/>
    </source>
</evidence>
<feature type="transmembrane region" description="Helical" evidence="11">
    <location>
        <begin position="132"/>
        <end position="152"/>
    </location>
</feature>
<dbReference type="Proteomes" id="UP000663760">
    <property type="component" value="Chromosome 17"/>
</dbReference>
<comment type="subcellular location">
    <subcellularLocation>
        <location evidence="1 11">Cell membrane</location>
        <topology evidence="1 11">Multi-pass membrane protein</topology>
    </subcellularLocation>
</comment>
<keyword evidence="4" id="KW-1003">Cell membrane</keyword>
<feature type="transmembrane region" description="Helical" evidence="11">
    <location>
        <begin position="164"/>
        <end position="186"/>
    </location>
</feature>
<keyword evidence="14" id="KW-1185">Reference proteome</keyword>
<evidence type="ECO:0000256" key="12">
    <source>
        <dbReference type="SAM" id="MobiDB-lite"/>
    </source>
</evidence>
<dbReference type="FunFam" id="1.20.1280.290:FF:000002">
    <property type="entry name" value="Bidirectional sugar transporter SWEET"/>
    <property type="match status" value="1"/>
</dbReference>
<sequence>MVSAGQARTVVGILGNTVSLGLFLSPVPTFAAICRNKSVEQFSPAPYLASLLNCMLWVLYGLPCVHPHSTLVLTINATGAAVELAYVLLFLLHSTRRQRLRVLAALLAELLFVVAAAAIVLTLAHTHQRRSLVIGSLCVFFGTLMYAAPLSVMKLVLETKSVEFLPLGLSLASFLNGVCWTSYALIRFDLFITIPNSLGVLLAAVQLALHAVFYKSTREKMAERRRGADGTGSAEVVVNGDAEKVGPAPPNRLHPSPETHEK</sequence>
<dbReference type="OrthoDB" id="409725at2759"/>
<feature type="transmembrane region" description="Helical" evidence="11">
    <location>
        <begin position="103"/>
        <end position="126"/>
    </location>
</feature>
<evidence type="ECO:0000256" key="5">
    <source>
        <dbReference type="ARBA" id="ARBA00022597"/>
    </source>
</evidence>
<evidence type="ECO:0000256" key="4">
    <source>
        <dbReference type="ARBA" id="ARBA00022475"/>
    </source>
</evidence>
<keyword evidence="9 11" id="KW-0472">Membrane</keyword>
<feature type="transmembrane region" description="Helical" evidence="11">
    <location>
        <begin position="69"/>
        <end position="91"/>
    </location>
</feature>
<evidence type="ECO:0000256" key="9">
    <source>
        <dbReference type="ARBA" id="ARBA00023136"/>
    </source>
</evidence>
<gene>
    <name evidence="13" type="ORF">SI8410_17020865</name>
</gene>
<comment type="similarity">
    <text evidence="2 11">Belongs to the SWEET sugar transporter family.</text>
</comment>
<evidence type="ECO:0000313" key="14">
    <source>
        <dbReference type="Proteomes" id="UP000663760"/>
    </source>
</evidence>
<dbReference type="PANTHER" id="PTHR10791">
    <property type="entry name" value="RAG1-ACTIVATING PROTEIN 1"/>
    <property type="match status" value="1"/>
</dbReference>
<dbReference type="AlphaFoldDB" id="A0A7I8LJG9"/>